<dbReference type="PROSITE" id="PS01124">
    <property type="entry name" value="HTH_ARAC_FAMILY_2"/>
    <property type="match status" value="1"/>
</dbReference>
<dbReference type="InterPro" id="IPR002818">
    <property type="entry name" value="DJ-1/PfpI"/>
</dbReference>
<dbReference type="InterPro" id="IPR052158">
    <property type="entry name" value="INH-QAR"/>
</dbReference>
<evidence type="ECO:0000259" key="4">
    <source>
        <dbReference type="PROSITE" id="PS01124"/>
    </source>
</evidence>
<dbReference type="PANTHER" id="PTHR43130:SF3">
    <property type="entry name" value="HTH-TYPE TRANSCRIPTIONAL REGULATOR RV1931C"/>
    <property type="match status" value="1"/>
</dbReference>
<dbReference type="SMART" id="SM00342">
    <property type="entry name" value="HTH_ARAC"/>
    <property type="match status" value="1"/>
</dbReference>
<organism evidence="5 6">
    <name type="scientific">Actinacidiphila acididurans</name>
    <dbReference type="NCBI Taxonomy" id="2784346"/>
    <lineage>
        <taxon>Bacteria</taxon>
        <taxon>Bacillati</taxon>
        <taxon>Actinomycetota</taxon>
        <taxon>Actinomycetes</taxon>
        <taxon>Kitasatosporales</taxon>
        <taxon>Streptomycetaceae</taxon>
        <taxon>Actinacidiphila</taxon>
    </lineage>
</organism>
<protein>
    <submittedName>
        <fullName evidence="5">Helix-turn-helix domain-containing protein</fullName>
    </submittedName>
</protein>
<dbReference type="Gene3D" id="3.40.50.880">
    <property type="match status" value="1"/>
</dbReference>
<dbReference type="Proteomes" id="UP000749040">
    <property type="component" value="Unassembled WGS sequence"/>
</dbReference>
<dbReference type="InterPro" id="IPR029062">
    <property type="entry name" value="Class_I_gatase-like"/>
</dbReference>
<dbReference type="SUPFAM" id="SSF46689">
    <property type="entry name" value="Homeodomain-like"/>
    <property type="match status" value="2"/>
</dbReference>
<keyword evidence="2" id="KW-0804">Transcription</keyword>
<reference evidence="5 6" key="1">
    <citation type="submission" date="2021-01" db="EMBL/GenBank/DDBJ databases">
        <title>Streptomyces acididurans sp. nov., isolated from a peat swamp forest soil.</title>
        <authorList>
            <person name="Chantavorakit T."/>
            <person name="Duangmal K."/>
        </authorList>
    </citation>
    <scope>NUCLEOTIDE SEQUENCE [LARGE SCALE GENOMIC DNA]</scope>
    <source>
        <strain evidence="5 6">KK5PA1</strain>
    </source>
</reference>
<evidence type="ECO:0000256" key="1">
    <source>
        <dbReference type="ARBA" id="ARBA00023015"/>
    </source>
</evidence>
<dbReference type="RefSeq" id="WP_205355387.1">
    <property type="nucleotide sequence ID" value="NZ_JADKYB010000001.1"/>
</dbReference>
<keyword evidence="6" id="KW-1185">Reference proteome</keyword>
<dbReference type="Pfam" id="PF12833">
    <property type="entry name" value="HTH_18"/>
    <property type="match status" value="1"/>
</dbReference>
<dbReference type="PANTHER" id="PTHR43130">
    <property type="entry name" value="ARAC-FAMILY TRANSCRIPTIONAL REGULATOR"/>
    <property type="match status" value="1"/>
</dbReference>
<sequence length="339" mass="36668">MCENRAMTHRVVVLARPGVLPMELSLVHELFGAAGDRYEVTTCGLAPGPVRVSADFSLFVELGPDALAEADTVVVPGARDPHDNLLTAPLAGPLAAAMAMIRPGARIASVCTGAFVLAAAGLLDGRRATTHWRSVPAFRRAFPDVRLDPDVLYTDEGDVLTSAGGAAGIDLCLHLIRRDHGTAVAVEVARTHVVPPHRDGGQAQFIELPVAISDESSTSALRSWLLGHLDHPVDLDELARRSTMSKRTLTRRFREETGLSPIEWLNHQRLSQARWLLESTDLPVDQVAERAGFGTGGSLRLRLRDTLGVSPTTYRATFRGPRPTQGPESKLMARQPQAR</sequence>
<gene>
    <name evidence="5" type="ORF">ITX44_01085</name>
</gene>
<dbReference type="Pfam" id="PF01965">
    <property type="entry name" value="DJ-1_PfpI"/>
    <property type="match status" value="1"/>
</dbReference>
<evidence type="ECO:0000313" key="5">
    <source>
        <dbReference type="EMBL" id="MBM9503144.1"/>
    </source>
</evidence>
<name>A0ABS2TII2_9ACTN</name>
<proteinExistence type="predicted"/>
<comment type="caution">
    <text evidence="5">The sequence shown here is derived from an EMBL/GenBank/DDBJ whole genome shotgun (WGS) entry which is preliminary data.</text>
</comment>
<accession>A0ABS2TII2</accession>
<dbReference type="InterPro" id="IPR009057">
    <property type="entry name" value="Homeodomain-like_sf"/>
</dbReference>
<feature type="domain" description="HTH araC/xylS-type" evidence="4">
    <location>
        <begin position="219"/>
        <end position="317"/>
    </location>
</feature>
<feature type="region of interest" description="Disordered" evidence="3">
    <location>
        <begin position="317"/>
        <end position="339"/>
    </location>
</feature>
<dbReference type="CDD" id="cd03137">
    <property type="entry name" value="GATase1_AraC_1"/>
    <property type="match status" value="1"/>
</dbReference>
<dbReference type="Gene3D" id="1.10.10.60">
    <property type="entry name" value="Homeodomain-like"/>
    <property type="match status" value="1"/>
</dbReference>
<dbReference type="SUPFAM" id="SSF52317">
    <property type="entry name" value="Class I glutamine amidotransferase-like"/>
    <property type="match status" value="1"/>
</dbReference>
<dbReference type="EMBL" id="JADKYB010000001">
    <property type="protein sequence ID" value="MBM9503144.1"/>
    <property type="molecule type" value="Genomic_DNA"/>
</dbReference>
<dbReference type="InterPro" id="IPR018060">
    <property type="entry name" value="HTH_AraC"/>
</dbReference>
<evidence type="ECO:0000256" key="2">
    <source>
        <dbReference type="ARBA" id="ARBA00023163"/>
    </source>
</evidence>
<evidence type="ECO:0000313" key="6">
    <source>
        <dbReference type="Proteomes" id="UP000749040"/>
    </source>
</evidence>
<evidence type="ECO:0000256" key="3">
    <source>
        <dbReference type="SAM" id="MobiDB-lite"/>
    </source>
</evidence>
<keyword evidence="1" id="KW-0805">Transcription regulation</keyword>